<feature type="repeat" description="PPR" evidence="3">
    <location>
        <begin position="448"/>
        <end position="482"/>
    </location>
</feature>
<feature type="repeat" description="PPR" evidence="3">
    <location>
        <begin position="9"/>
        <end position="43"/>
    </location>
</feature>
<evidence type="ECO:0000313" key="6">
    <source>
        <dbReference type="Proteomes" id="UP001190700"/>
    </source>
</evidence>
<accession>A0AAE0BNL3</accession>
<dbReference type="InterPro" id="IPR002885">
    <property type="entry name" value="PPR_rpt"/>
</dbReference>
<keyword evidence="6" id="KW-1185">Reference proteome</keyword>
<evidence type="ECO:0000256" key="1">
    <source>
        <dbReference type="ARBA" id="ARBA00007626"/>
    </source>
</evidence>
<feature type="repeat" description="PPR" evidence="3">
    <location>
        <begin position="228"/>
        <end position="262"/>
    </location>
</feature>
<evidence type="ECO:0000256" key="4">
    <source>
        <dbReference type="SAM" id="MobiDB-lite"/>
    </source>
</evidence>
<dbReference type="NCBIfam" id="TIGR00756">
    <property type="entry name" value="PPR"/>
    <property type="match status" value="1"/>
</dbReference>
<dbReference type="PANTHER" id="PTHR47447">
    <property type="entry name" value="OS03G0856100 PROTEIN"/>
    <property type="match status" value="1"/>
</dbReference>
<dbReference type="Proteomes" id="UP001190700">
    <property type="component" value="Unassembled WGS sequence"/>
</dbReference>
<comment type="caution">
    <text evidence="5">The sequence shown here is derived from an EMBL/GenBank/DDBJ whole genome shotgun (WGS) entry which is preliminary data.</text>
</comment>
<dbReference type="InterPro" id="IPR011990">
    <property type="entry name" value="TPR-like_helical_dom_sf"/>
</dbReference>
<dbReference type="Pfam" id="PF01535">
    <property type="entry name" value="PPR"/>
    <property type="match status" value="1"/>
</dbReference>
<keyword evidence="2" id="KW-0677">Repeat</keyword>
<name>A0AAE0BNL3_9CHLO</name>
<dbReference type="PANTHER" id="PTHR47447:SF17">
    <property type="entry name" value="OS12G0638900 PROTEIN"/>
    <property type="match status" value="1"/>
</dbReference>
<sequence length="763" mass="83518">MQQLEVPMDAVVLNSVICTCASAGKWEAAMDECAGMRELGLEPSVGTLGAVIVSCARDGDPDARNHAWKQFMHLKRMQVPVDAATRSSLATVFGGSSVEDHLGPLPDPVHKPRRSKPEAEIQARSSLPPWAEHMQAGDWSKAQYALQDALLGGQQPELRALQLVVKLAADAGQCQWAVGQVLPMLHELQIATAEIPYNDLVTRCAEAEDWPLVLEVYEHMLHRGANVAPPTYRRVLEANCRGELWEGAINVFEEMMERKVVMDSAALDWAVHAIVRAPDAAARGTEVVLQLGKRGLLRELPASAGVALLDLCASSPNQARKMYDMMQAGGMALCPEHHGAVLGALARAGRWLQVTSLLQSTADVEPGMLRRLLEELRDDSAGVRGEPGSPRVGRWAAAELGLQRLERCGEVPNDREYCTALRCAAEDGEVEAGLGLLQALRHAPGGADTESCNALLSAGQEGGQWKQVLEVYMAMQEARVKPNTHTYCTVITAWQEAGQWEAALQLFGEMRANAITADFPTFRALILACAGGGQWQRMVAVFKLLHKEALVQGWHLDQTIYQPLLSTLWGAHQRRLTLSLLRHALSEGVFAQPQLPTDHTLEEGTQLLDISSLPRGLAEARVILWLGEMKRMLRASLDTAVDVGKVIIILPMDAAPPEVGSTSLQSNKNVVKKHRDRRGANRWKGMVEMMESKKADGGLQKPQSMEDDPPSVLAMLRRLQSPFEATPEAAPSRWNDNEVRCLTATKAEVCAWLMENDEHTGLL</sequence>
<proteinExistence type="inferred from homology"/>
<dbReference type="Gene3D" id="1.25.40.10">
    <property type="entry name" value="Tetratricopeptide repeat domain"/>
    <property type="match status" value="3"/>
</dbReference>
<evidence type="ECO:0008006" key="7">
    <source>
        <dbReference type="Google" id="ProtNLM"/>
    </source>
</evidence>
<evidence type="ECO:0000313" key="5">
    <source>
        <dbReference type="EMBL" id="KAK3239075.1"/>
    </source>
</evidence>
<reference evidence="5 6" key="1">
    <citation type="journal article" date="2015" name="Genome Biol. Evol.">
        <title>Comparative Genomics of a Bacterivorous Green Alga Reveals Evolutionary Causalities and Consequences of Phago-Mixotrophic Mode of Nutrition.</title>
        <authorList>
            <person name="Burns J.A."/>
            <person name="Paasch A."/>
            <person name="Narechania A."/>
            <person name="Kim E."/>
        </authorList>
    </citation>
    <scope>NUCLEOTIDE SEQUENCE [LARGE SCALE GENOMIC DNA]</scope>
    <source>
        <strain evidence="5 6">PLY_AMNH</strain>
    </source>
</reference>
<gene>
    <name evidence="5" type="ORF">CYMTET_50971</name>
</gene>
<comment type="similarity">
    <text evidence="1">Belongs to the PPR family. P subfamily.</text>
</comment>
<feature type="compositionally biased region" description="Polar residues" evidence="4">
    <location>
        <begin position="660"/>
        <end position="669"/>
    </location>
</feature>
<dbReference type="EMBL" id="LGRX02034032">
    <property type="protein sequence ID" value="KAK3239075.1"/>
    <property type="molecule type" value="Genomic_DNA"/>
</dbReference>
<evidence type="ECO:0000256" key="3">
    <source>
        <dbReference type="PROSITE-ProRule" id="PRU00708"/>
    </source>
</evidence>
<dbReference type="PROSITE" id="PS51375">
    <property type="entry name" value="PPR"/>
    <property type="match status" value="4"/>
</dbReference>
<dbReference type="AlphaFoldDB" id="A0AAE0BNL3"/>
<feature type="repeat" description="PPR" evidence="3">
    <location>
        <begin position="483"/>
        <end position="517"/>
    </location>
</feature>
<protein>
    <recommendedName>
        <fullName evidence="7">Pentatricopeptide repeat-containing protein, chloroplastic</fullName>
    </recommendedName>
</protein>
<evidence type="ECO:0000256" key="2">
    <source>
        <dbReference type="ARBA" id="ARBA00022737"/>
    </source>
</evidence>
<organism evidence="5 6">
    <name type="scientific">Cymbomonas tetramitiformis</name>
    <dbReference type="NCBI Taxonomy" id="36881"/>
    <lineage>
        <taxon>Eukaryota</taxon>
        <taxon>Viridiplantae</taxon>
        <taxon>Chlorophyta</taxon>
        <taxon>Pyramimonadophyceae</taxon>
        <taxon>Pyramimonadales</taxon>
        <taxon>Pyramimonadaceae</taxon>
        <taxon>Cymbomonas</taxon>
    </lineage>
</organism>
<dbReference type="Pfam" id="PF13812">
    <property type="entry name" value="PPR_3"/>
    <property type="match status" value="1"/>
</dbReference>
<feature type="region of interest" description="Disordered" evidence="4">
    <location>
        <begin position="658"/>
        <end position="677"/>
    </location>
</feature>